<comment type="caution">
    <text evidence="1">The sequence shown here is derived from an EMBL/GenBank/DDBJ whole genome shotgun (WGS) entry which is preliminary data.</text>
</comment>
<gene>
    <name evidence="1" type="ORF">CDL15_Pgr016901</name>
    <name evidence="2" type="ORF">CRG98_010283</name>
</gene>
<evidence type="ECO:0000313" key="1">
    <source>
        <dbReference type="EMBL" id="OWM77503.1"/>
    </source>
</evidence>
<dbReference type="AlphaFoldDB" id="A0A218WXY8"/>
<dbReference type="EMBL" id="MTKT01002534">
    <property type="protein sequence ID" value="OWM77503.1"/>
    <property type="molecule type" value="Genomic_DNA"/>
</dbReference>
<reference evidence="2 4" key="3">
    <citation type="submission" date="2017-11" db="EMBL/GenBank/DDBJ databases">
        <title>De-novo sequencing of pomegranate (Punica granatum L.) genome.</title>
        <authorList>
            <person name="Akparov Z."/>
            <person name="Amiraslanov A."/>
            <person name="Hajiyeva S."/>
            <person name="Abbasov M."/>
            <person name="Kaur K."/>
            <person name="Hamwieh A."/>
            <person name="Solovyev V."/>
            <person name="Salamov A."/>
            <person name="Braich B."/>
            <person name="Kosarev P."/>
            <person name="Mahmoud A."/>
            <person name="Hajiyev E."/>
            <person name="Babayeva S."/>
            <person name="Izzatullayeva V."/>
            <person name="Mammadov A."/>
            <person name="Mammadov A."/>
            <person name="Sharifova S."/>
            <person name="Ojaghi J."/>
            <person name="Eynullazada K."/>
            <person name="Bayramov B."/>
            <person name="Abdulazimova A."/>
            <person name="Shahmuradov I."/>
        </authorList>
    </citation>
    <scope>NUCLEOTIDE SEQUENCE [LARGE SCALE GENOMIC DNA]</scope>
    <source>
        <strain evidence="2">AG2017</strain>
        <strain evidence="4">cv. AG2017</strain>
        <tissue evidence="2">Leaf</tissue>
    </source>
</reference>
<reference evidence="1" key="2">
    <citation type="submission" date="2017-06" db="EMBL/GenBank/DDBJ databases">
        <title>The pomegranate genome and the genomics of punicalagin biosynthesis.</title>
        <authorList>
            <person name="Xu C."/>
        </authorList>
    </citation>
    <scope>NUCLEOTIDE SEQUENCE [LARGE SCALE GENOMIC DNA]</scope>
    <source>
        <tissue evidence="1">Fresh leaf</tissue>
    </source>
</reference>
<name>A0A218WXY8_PUNGR</name>
<evidence type="ECO:0000313" key="4">
    <source>
        <dbReference type="Proteomes" id="UP000233551"/>
    </source>
</evidence>
<protein>
    <submittedName>
        <fullName evidence="1">Uncharacterized protein</fullName>
    </submittedName>
</protein>
<evidence type="ECO:0000313" key="3">
    <source>
        <dbReference type="Proteomes" id="UP000197138"/>
    </source>
</evidence>
<reference evidence="3" key="1">
    <citation type="journal article" date="2017" name="Plant J.">
        <title>The pomegranate (Punica granatum L.) genome and the genomics of punicalagin biosynthesis.</title>
        <authorList>
            <person name="Qin G."/>
            <person name="Xu C."/>
            <person name="Ming R."/>
            <person name="Tang H."/>
            <person name="Guyot R."/>
            <person name="Kramer E.M."/>
            <person name="Hu Y."/>
            <person name="Yi X."/>
            <person name="Qi Y."/>
            <person name="Xu X."/>
            <person name="Gao Z."/>
            <person name="Pan H."/>
            <person name="Jian J."/>
            <person name="Tian Y."/>
            <person name="Yue Z."/>
            <person name="Xu Y."/>
        </authorList>
    </citation>
    <scope>NUCLEOTIDE SEQUENCE [LARGE SCALE GENOMIC DNA]</scope>
    <source>
        <strain evidence="3">cv. Dabenzi</strain>
    </source>
</reference>
<dbReference type="Proteomes" id="UP000197138">
    <property type="component" value="Unassembled WGS sequence"/>
</dbReference>
<keyword evidence="4" id="KW-1185">Reference proteome</keyword>
<evidence type="ECO:0000313" key="2">
    <source>
        <dbReference type="EMBL" id="PKI69282.1"/>
    </source>
</evidence>
<organism evidence="1 3">
    <name type="scientific">Punica granatum</name>
    <name type="common">Pomegranate</name>
    <dbReference type="NCBI Taxonomy" id="22663"/>
    <lineage>
        <taxon>Eukaryota</taxon>
        <taxon>Viridiplantae</taxon>
        <taxon>Streptophyta</taxon>
        <taxon>Embryophyta</taxon>
        <taxon>Tracheophyta</taxon>
        <taxon>Spermatophyta</taxon>
        <taxon>Magnoliopsida</taxon>
        <taxon>eudicotyledons</taxon>
        <taxon>Gunneridae</taxon>
        <taxon>Pentapetalae</taxon>
        <taxon>rosids</taxon>
        <taxon>malvids</taxon>
        <taxon>Myrtales</taxon>
        <taxon>Lythraceae</taxon>
        <taxon>Punica</taxon>
    </lineage>
</organism>
<accession>A0A218WXY8</accession>
<dbReference type="EMBL" id="PGOL01000513">
    <property type="protein sequence ID" value="PKI69282.1"/>
    <property type="molecule type" value="Genomic_DNA"/>
</dbReference>
<dbReference type="Proteomes" id="UP000233551">
    <property type="component" value="Unassembled WGS sequence"/>
</dbReference>
<sequence>MALFLGNDEPELISTRDFPEDKANCIYYADDCLLLPIGAPYQPFGAIVMGVFDLESKHAEPFNLAGPGVLGLMPPPIWVLPEGKDLKCQYFLITS</sequence>
<proteinExistence type="predicted"/>